<evidence type="ECO:0000313" key="8">
    <source>
        <dbReference type="Proteomes" id="UP000004814"/>
    </source>
</evidence>
<dbReference type="InterPro" id="IPR036271">
    <property type="entry name" value="Tet_transcr_reg_TetR-rel_C_sf"/>
</dbReference>
<dbReference type="EMBL" id="ABLK01000006">
    <property type="protein sequence ID" value="EDT43845.1"/>
    <property type="molecule type" value="Genomic_DNA"/>
</dbReference>
<dbReference type="Pfam" id="PF17938">
    <property type="entry name" value="TetR_C_29"/>
    <property type="match status" value="1"/>
</dbReference>
<dbReference type="InterPro" id="IPR009057">
    <property type="entry name" value="Homeodomain-like_sf"/>
</dbReference>
<evidence type="ECO:0000256" key="4">
    <source>
        <dbReference type="PROSITE-ProRule" id="PRU00335"/>
    </source>
</evidence>
<keyword evidence="3" id="KW-0804">Transcription</keyword>
<dbReference type="PRINTS" id="PR00455">
    <property type="entry name" value="HTHTETR"/>
</dbReference>
<evidence type="ECO:0000256" key="2">
    <source>
        <dbReference type="ARBA" id="ARBA00023125"/>
    </source>
</evidence>
<feature type="region of interest" description="Disordered" evidence="5">
    <location>
        <begin position="1"/>
        <end position="22"/>
    </location>
</feature>
<evidence type="ECO:0000256" key="3">
    <source>
        <dbReference type="ARBA" id="ARBA00023163"/>
    </source>
</evidence>
<dbReference type="InterPro" id="IPR001647">
    <property type="entry name" value="HTH_TetR"/>
</dbReference>
<dbReference type="SUPFAM" id="SSF46689">
    <property type="entry name" value="Homeodomain-like"/>
    <property type="match status" value="1"/>
</dbReference>
<evidence type="ECO:0000256" key="1">
    <source>
        <dbReference type="ARBA" id="ARBA00023015"/>
    </source>
</evidence>
<dbReference type="PANTHER" id="PTHR30055">
    <property type="entry name" value="HTH-TYPE TRANSCRIPTIONAL REGULATOR RUTR"/>
    <property type="match status" value="1"/>
</dbReference>
<dbReference type="Proteomes" id="UP000004814">
    <property type="component" value="Unassembled WGS sequence"/>
</dbReference>
<dbReference type="PROSITE" id="PS50977">
    <property type="entry name" value="HTH_TETR_2"/>
    <property type="match status" value="1"/>
</dbReference>
<proteinExistence type="predicted"/>
<keyword evidence="1" id="KW-0805">Transcription regulation</keyword>
<gene>
    <name evidence="7" type="ORF">BamMEX5DRAFT_0352</name>
</gene>
<reference evidence="7 8" key="1">
    <citation type="submission" date="2008-03" db="EMBL/GenBank/DDBJ databases">
        <title>Sequencing of the draft genome and assembly of Burkholderia ambifaria MEX-5.</title>
        <authorList>
            <consortium name="US DOE Joint Genome Institute (JGI-PGF)"/>
            <person name="Copeland A."/>
            <person name="Lucas S."/>
            <person name="Lapidus A."/>
            <person name="Glavina del Rio T."/>
            <person name="Dalin E."/>
            <person name="Tice H."/>
            <person name="Bruce D."/>
            <person name="Goodwin L."/>
            <person name="Pitluck S."/>
            <person name="Larimer F."/>
            <person name="Land M.L."/>
            <person name="Hauser L."/>
            <person name="Tiedje J."/>
            <person name="Richardson P."/>
        </authorList>
    </citation>
    <scope>NUCLEOTIDE SEQUENCE [LARGE SCALE GENOMIC DNA]</scope>
    <source>
        <strain evidence="7 8">MEX-5</strain>
    </source>
</reference>
<dbReference type="InterPro" id="IPR041474">
    <property type="entry name" value="NicS_C"/>
</dbReference>
<dbReference type="SUPFAM" id="SSF48498">
    <property type="entry name" value="Tetracyclin repressor-like, C-terminal domain"/>
    <property type="match status" value="1"/>
</dbReference>
<dbReference type="GO" id="GO:0003700">
    <property type="term" value="F:DNA-binding transcription factor activity"/>
    <property type="evidence" value="ECO:0007669"/>
    <property type="project" value="TreeGrafter"/>
</dbReference>
<dbReference type="PANTHER" id="PTHR30055:SF234">
    <property type="entry name" value="HTH-TYPE TRANSCRIPTIONAL REGULATOR BETI"/>
    <property type="match status" value="1"/>
</dbReference>
<organism evidence="7 8">
    <name type="scientific">Burkholderia ambifaria MEX-5</name>
    <dbReference type="NCBI Taxonomy" id="396597"/>
    <lineage>
        <taxon>Bacteria</taxon>
        <taxon>Pseudomonadati</taxon>
        <taxon>Pseudomonadota</taxon>
        <taxon>Betaproteobacteria</taxon>
        <taxon>Burkholderiales</taxon>
        <taxon>Burkholderiaceae</taxon>
        <taxon>Burkholderia</taxon>
        <taxon>Burkholderia cepacia complex</taxon>
    </lineage>
</organism>
<evidence type="ECO:0000259" key="6">
    <source>
        <dbReference type="PROSITE" id="PS50977"/>
    </source>
</evidence>
<dbReference type="Pfam" id="PF00440">
    <property type="entry name" value="TetR_N"/>
    <property type="match status" value="1"/>
</dbReference>
<dbReference type="AlphaFoldDB" id="B1SXT6"/>
<dbReference type="InterPro" id="IPR050109">
    <property type="entry name" value="HTH-type_TetR-like_transc_reg"/>
</dbReference>
<accession>B1SXT6</accession>
<comment type="caution">
    <text evidence="7">The sequence shown here is derived from an EMBL/GenBank/DDBJ whole genome shotgun (WGS) entry which is preliminary data.</text>
</comment>
<keyword evidence="2 4" id="KW-0238">DNA-binding</keyword>
<name>B1SXT6_9BURK</name>
<dbReference type="PATRIC" id="fig|396597.7.peg.8092"/>
<evidence type="ECO:0000313" key="7">
    <source>
        <dbReference type="EMBL" id="EDT43845.1"/>
    </source>
</evidence>
<feature type="DNA-binding region" description="H-T-H motif" evidence="4">
    <location>
        <begin position="44"/>
        <end position="63"/>
    </location>
</feature>
<protein>
    <submittedName>
        <fullName evidence="7">Transcriptional regulator, TetR family</fullName>
    </submittedName>
</protein>
<dbReference type="Gene3D" id="1.10.357.10">
    <property type="entry name" value="Tetracycline Repressor, domain 2"/>
    <property type="match status" value="1"/>
</dbReference>
<sequence length="222" mass="24830">MAKNPKPNMPDADNPPTPSSEAARSRIIAAALKCFSSVGFEGATLRQIADEADVLHQLVVYHFKNKETLWRAVVSAIFKDSDERFSRRLEGLQGVDPGTTLRLMLRDVVRFSAAHPEFHRLMTLEGRNDSPRLRWMLEEHVHKYYEMSTGLIRAAQETGMARPGNPGELHYATLGLITAAFSLAPEFRLLTQLEPFSEEHVERTYRLACDFLMTGASAGGNS</sequence>
<evidence type="ECO:0000256" key="5">
    <source>
        <dbReference type="SAM" id="MobiDB-lite"/>
    </source>
</evidence>
<feature type="domain" description="HTH tetR-type" evidence="6">
    <location>
        <begin position="21"/>
        <end position="81"/>
    </location>
</feature>
<dbReference type="GO" id="GO:0000976">
    <property type="term" value="F:transcription cis-regulatory region binding"/>
    <property type="evidence" value="ECO:0007669"/>
    <property type="project" value="TreeGrafter"/>
</dbReference>